<dbReference type="PROSITE" id="PS00061">
    <property type="entry name" value="ADH_SHORT"/>
    <property type="match status" value="1"/>
</dbReference>
<accession>A0A212JA08</accession>
<dbReference type="GO" id="GO:0016616">
    <property type="term" value="F:oxidoreductase activity, acting on the CH-OH group of donors, NAD or NADP as acceptor"/>
    <property type="evidence" value="ECO:0007669"/>
    <property type="project" value="UniProtKB-ARBA"/>
</dbReference>
<gene>
    <name evidence="5" type="primary">ydfG</name>
    <name evidence="5" type="ORF">KL86DPRO_10980</name>
</gene>
<evidence type="ECO:0000259" key="4">
    <source>
        <dbReference type="SMART" id="SM00822"/>
    </source>
</evidence>
<sequence length="255" mass="27404">MATDQRIICVTGATSGIGRATALRFLKEGWKVIAVGRRRERLDELAAKGGASLLPVQLDVSDREAVAKAFASLPEAFKPIDVLVNNAGGAHGRDKVMESSLDDWETMINANIKGVLYCTKAVVNDMVKRDKGHIVNIGSVASFFAYPGANTYGGTKAFVAQFTQNLRSDLHGTNVRTTNIEPGLLESEFSLVRFKGNADQADSVYAGCQPLLPEDLADIIHYVVSVPAHVNIGRLQVMPVCQSDGGSVIYKGPSR</sequence>
<dbReference type="Pfam" id="PF00106">
    <property type="entry name" value="adh_short"/>
    <property type="match status" value="1"/>
</dbReference>
<name>A0A212JA08_9DELT</name>
<dbReference type="SMART" id="SM00822">
    <property type="entry name" value="PKS_KR"/>
    <property type="match status" value="1"/>
</dbReference>
<dbReference type="InterPro" id="IPR002347">
    <property type="entry name" value="SDR_fam"/>
</dbReference>
<evidence type="ECO:0000313" key="5">
    <source>
        <dbReference type="EMBL" id="SBV96065.1"/>
    </source>
</evidence>
<dbReference type="InterPro" id="IPR057326">
    <property type="entry name" value="KR_dom"/>
</dbReference>
<comment type="similarity">
    <text evidence="1 3">Belongs to the short-chain dehydrogenases/reductases (SDR) family.</text>
</comment>
<dbReference type="PANTHER" id="PTHR42901:SF1">
    <property type="entry name" value="ALCOHOL DEHYDROGENASE"/>
    <property type="match status" value="1"/>
</dbReference>
<feature type="domain" description="Ketoreductase" evidence="4">
    <location>
        <begin position="6"/>
        <end position="183"/>
    </location>
</feature>
<dbReference type="PRINTS" id="PR00081">
    <property type="entry name" value="GDHRDH"/>
</dbReference>
<keyword evidence="2" id="KW-0560">Oxidoreductase</keyword>
<dbReference type="SUPFAM" id="SSF51735">
    <property type="entry name" value="NAD(P)-binding Rossmann-fold domains"/>
    <property type="match status" value="1"/>
</dbReference>
<dbReference type="FunFam" id="3.40.50.720:FF:000047">
    <property type="entry name" value="NADP-dependent L-serine/L-allo-threonine dehydrogenase"/>
    <property type="match status" value="1"/>
</dbReference>
<evidence type="ECO:0000256" key="2">
    <source>
        <dbReference type="ARBA" id="ARBA00023002"/>
    </source>
</evidence>
<dbReference type="PRINTS" id="PR00080">
    <property type="entry name" value="SDRFAMILY"/>
</dbReference>
<evidence type="ECO:0000256" key="3">
    <source>
        <dbReference type="RuleBase" id="RU000363"/>
    </source>
</evidence>
<evidence type="ECO:0000256" key="1">
    <source>
        <dbReference type="ARBA" id="ARBA00006484"/>
    </source>
</evidence>
<dbReference type="AlphaFoldDB" id="A0A212JA08"/>
<protein>
    <submittedName>
        <fullName evidence="5">L-allo-threonine dehydrogenase, NAD(P)-binding</fullName>
    </submittedName>
</protein>
<dbReference type="InterPro" id="IPR036291">
    <property type="entry name" value="NAD(P)-bd_dom_sf"/>
</dbReference>
<organism evidence="5">
    <name type="scientific">uncultured delta proteobacterium</name>
    <dbReference type="NCBI Taxonomy" id="34034"/>
    <lineage>
        <taxon>Bacteria</taxon>
        <taxon>Deltaproteobacteria</taxon>
        <taxon>environmental samples</taxon>
    </lineage>
</organism>
<proteinExistence type="inferred from homology"/>
<dbReference type="Gene3D" id="3.40.50.720">
    <property type="entry name" value="NAD(P)-binding Rossmann-like Domain"/>
    <property type="match status" value="1"/>
</dbReference>
<dbReference type="InterPro" id="IPR020904">
    <property type="entry name" value="Sc_DH/Rdtase_CS"/>
</dbReference>
<reference evidence="5" key="1">
    <citation type="submission" date="2016-04" db="EMBL/GenBank/DDBJ databases">
        <authorList>
            <person name="Evans L.H."/>
            <person name="Alamgir A."/>
            <person name="Owens N."/>
            <person name="Weber N.D."/>
            <person name="Virtaneva K."/>
            <person name="Barbian K."/>
            <person name="Babar A."/>
            <person name="Rosenke K."/>
        </authorList>
    </citation>
    <scope>NUCLEOTIDE SEQUENCE</scope>
    <source>
        <strain evidence="5">86</strain>
    </source>
</reference>
<dbReference type="PANTHER" id="PTHR42901">
    <property type="entry name" value="ALCOHOL DEHYDROGENASE"/>
    <property type="match status" value="1"/>
</dbReference>
<dbReference type="EMBL" id="FLUQ01000001">
    <property type="protein sequence ID" value="SBV96065.1"/>
    <property type="molecule type" value="Genomic_DNA"/>
</dbReference>